<gene>
    <name evidence="4" type="ORF">ALO70_02950</name>
</gene>
<name>A0A0P9QNI2_PSEA0</name>
<feature type="transmembrane region" description="Helical" evidence="1">
    <location>
        <begin position="163"/>
        <end position="183"/>
    </location>
</feature>
<proteinExistence type="predicted"/>
<reference evidence="4 5" key="1">
    <citation type="submission" date="2015-09" db="EMBL/GenBank/DDBJ databases">
        <title>Genome announcement of multiple Pseudomonas syringae strains.</title>
        <authorList>
            <person name="Thakur S."/>
            <person name="Wang P.W."/>
            <person name="Gong Y."/>
            <person name="Weir B.S."/>
            <person name="Guttman D.S."/>
        </authorList>
    </citation>
    <scope>NUCLEOTIDE SEQUENCE [LARGE SCALE GENOMIC DNA]</scope>
    <source>
        <strain evidence="4 5">ICMP4455</strain>
    </source>
</reference>
<evidence type="ECO:0000256" key="1">
    <source>
        <dbReference type="SAM" id="Phobius"/>
    </source>
</evidence>
<dbReference type="RefSeq" id="WP_057421593.1">
    <property type="nucleotide sequence ID" value="NZ_LIID01000019.1"/>
</dbReference>
<evidence type="ECO:0000313" key="4">
    <source>
        <dbReference type="EMBL" id="KPX26193.1"/>
    </source>
</evidence>
<dbReference type="PROSITE" id="PS51096">
    <property type="entry name" value="PTS_EIIA_TYPE_4"/>
    <property type="match status" value="1"/>
</dbReference>
<dbReference type="GO" id="GO:0016020">
    <property type="term" value="C:membrane"/>
    <property type="evidence" value="ECO:0007669"/>
    <property type="project" value="InterPro"/>
</dbReference>
<feature type="domain" description="PTS EIIA type-4" evidence="3">
    <location>
        <begin position="327"/>
        <end position="489"/>
    </location>
</feature>
<keyword evidence="2" id="KW-0732">Signal</keyword>
<dbReference type="AlphaFoldDB" id="A0A0P9QNI2"/>
<feature type="transmembrane region" description="Helical" evidence="1">
    <location>
        <begin position="664"/>
        <end position="681"/>
    </location>
</feature>
<feature type="signal peptide" evidence="2">
    <location>
        <begin position="1"/>
        <end position="23"/>
    </location>
</feature>
<dbReference type="InterPro" id="IPR004701">
    <property type="entry name" value="PTS_EIIA_man-typ"/>
</dbReference>
<feature type="chain" id="PRO_5007426814" description="PTS EIIA type-4 domain-containing protein" evidence="2">
    <location>
        <begin position="24"/>
        <end position="771"/>
    </location>
</feature>
<protein>
    <recommendedName>
        <fullName evidence="3">PTS EIIA type-4 domain-containing protein</fullName>
    </recommendedName>
</protein>
<feature type="transmembrane region" description="Helical" evidence="1">
    <location>
        <begin position="583"/>
        <end position="607"/>
    </location>
</feature>
<dbReference type="EMBL" id="LJQI01000277">
    <property type="protein sequence ID" value="KPX26193.1"/>
    <property type="molecule type" value="Genomic_DNA"/>
</dbReference>
<organism evidence="4 5">
    <name type="scientific">Pseudomonas amygdali pv. eriobotryae</name>
    <dbReference type="NCBI Taxonomy" id="129137"/>
    <lineage>
        <taxon>Bacteria</taxon>
        <taxon>Pseudomonadati</taxon>
        <taxon>Pseudomonadota</taxon>
        <taxon>Gammaproteobacteria</taxon>
        <taxon>Pseudomonadales</taxon>
        <taxon>Pseudomonadaceae</taxon>
        <taxon>Pseudomonas</taxon>
        <taxon>Pseudomonas amygdali</taxon>
    </lineage>
</organism>
<sequence>MTILYKLFFLIALTIGISNTSVAEEKTTNSTYCADWIQQFSEIKNGSRSFVEHSAAKSCRAEIFSDSLDAKILSIFAQTKFIYLVYDLYYLNEKQFQIKPDDNIESISNGPIKTLSTIWTSVDIFVFFFAAIMFIINFYAEYNKKVNDKSGRDFQWITMPKTAVSFVVLLLCLPIPGLDISLYRGVLVTLSMFAMLHEQAITLMLLPNLFATFTSDNIDKINPVVRNNALTIIEQNIVNPYLLEKKCELTNRNNLIFTLSENERQRLIASSSQAVLDYFNVASQTNLSGRGGRAYDGIAETFNNAYSNLTDGTFSLDCGHIPNISEQATIAIASHAKEANEIMSDIIAYDCVNNKESNVNTVANLRSCLEIKNGTVASDGRYSKLLTEALDFNSIRAKKDKLIIAIFNDLYSLRKIETAKSDTQTAKEMINVVKTLSGAALPFSITVATLKSPSYMDLLAYFEQYKVVYNQQERDDSNKELFEQGQTNTESFYIAKDDVALNQLINTPIYTKNNSLAVFINPKNGECFKSVLNCRNTNMADLGNMQNVAFSHLNVANNIKWGMMAATLVSPHVKAIWLNVSPFWNFVIFAIVLIVFITIFLHNLIFFGKKLAHMLKLFKTFLIGDAHLCNILVTSRFDDDALSQTKNTADGIKHDLTTLALERAIYTVAWCIALLCSWLFAHTMYETISFTVEQNIEGTLLLNVDDLLKIGAIAVSWTLSSFILVVAPEFFTNIFFLKIMRTNRDETEDRAVQENTMGWYGKFKYWTKPYF</sequence>
<feature type="transmembrane region" description="Helical" evidence="1">
    <location>
        <begin position="710"/>
        <end position="736"/>
    </location>
</feature>
<dbReference type="GO" id="GO:0009401">
    <property type="term" value="P:phosphoenolpyruvate-dependent sugar phosphotransferase system"/>
    <property type="evidence" value="ECO:0007669"/>
    <property type="project" value="InterPro"/>
</dbReference>
<keyword evidence="1" id="KW-0472">Membrane</keyword>
<comment type="caution">
    <text evidence="4">The sequence shown here is derived from an EMBL/GenBank/DDBJ whole genome shotgun (WGS) entry which is preliminary data.</text>
</comment>
<dbReference type="PATRIC" id="fig|129137.4.peg.4339"/>
<evidence type="ECO:0000256" key="2">
    <source>
        <dbReference type="SAM" id="SignalP"/>
    </source>
</evidence>
<dbReference type="Proteomes" id="UP000050490">
    <property type="component" value="Unassembled WGS sequence"/>
</dbReference>
<keyword evidence="1" id="KW-0812">Transmembrane</keyword>
<evidence type="ECO:0000259" key="3">
    <source>
        <dbReference type="PROSITE" id="PS51096"/>
    </source>
</evidence>
<evidence type="ECO:0000313" key="5">
    <source>
        <dbReference type="Proteomes" id="UP000050490"/>
    </source>
</evidence>
<feature type="transmembrane region" description="Helical" evidence="1">
    <location>
        <begin position="118"/>
        <end position="142"/>
    </location>
</feature>
<accession>A0A0P9QNI2</accession>
<keyword evidence="1" id="KW-1133">Transmembrane helix</keyword>